<protein>
    <submittedName>
        <fullName evidence="1">Uncharacterized protein</fullName>
    </submittedName>
</protein>
<evidence type="ECO:0000313" key="2">
    <source>
        <dbReference type="Proteomes" id="UP000000305"/>
    </source>
</evidence>
<reference evidence="1 2" key="1">
    <citation type="journal article" date="2011" name="Science">
        <title>The ecoresponsive genome of Daphnia pulex.</title>
        <authorList>
            <person name="Colbourne J.K."/>
            <person name="Pfrender M.E."/>
            <person name="Gilbert D."/>
            <person name="Thomas W.K."/>
            <person name="Tucker A."/>
            <person name="Oakley T.H."/>
            <person name="Tokishita S."/>
            <person name="Aerts A."/>
            <person name="Arnold G.J."/>
            <person name="Basu M.K."/>
            <person name="Bauer D.J."/>
            <person name="Caceres C.E."/>
            <person name="Carmel L."/>
            <person name="Casola C."/>
            <person name="Choi J.H."/>
            <person name="Detter J.C."/>
            <person name="Dong Q."/>
            <person name="Dusheyko S."/>
            <person name="Eads B.D."/>
            <person name="Frohlich T."/>
            <person name="Geiler-Samerotte K.A."/>
            <person name="Gerlach D."/>
            <person name="Hatcher P."/>
            <person name="Jogdeo S."/>
            <person name="Krijgsveld J."/>
            <person name="Kriventseva E.V."/>
            <person name="Kultz D."/>
            <person name="Laforsch C."/>
            <person name="Lindquist E."/>
            <person name="Lopez J."/>
            <person name="Manak J.R."/>
            <person name="Muller J."/>
            <person name="Pangilinan J."/>
            <person name="Patwardhan R.P."/>
            <person name="Pitluck S."/>
            <person name="Pritham E.J."/>
            <person name="Rechtsteiner A."/>
            <person name="Rho M."/>
            <person name="Rogozin I.B."/>
            <person name="Sakarya O."/>
            <person name="Salamov A."/>
            <person name="Schaack S."/>
            <person name="Shapiro H."/>
            <person name="Shiga Y."/>
            <person name="Skalitzky C."/>
            <person name="Smith Z."/>
            <person name="Souvorov A."/>
            <person name="Sung W."/>
            <person name="Tang Z."/>
            <person name="Tsuchiya D."/>
            <person name="Tu H."/>
            <person name="Vos H."/>
            <person name="Wang M."/>
            <person name="Wolf Y.I."/>
            <person name="Yamagata H."/>
            <person name="Yamada T."/>
            <person name="Ye Y."/>
            <person name="Shaw J.R."/>
            <person name="Andrews J."/>
            <person name="Crease T.J."/>
            <person name="Tang H."/>
            <person name="Lucas S.M."/>
            <person name="Robertson H.M."/>
            <person name="Bork P."/>
            <person name="Koonin E.V."/>
            <person name="Zdobnov E.M."/>
            <person name="Grigoriev I.V."/>
            <person name="Lynch M."/>
            <person name="Boore J.L."/>
        </authorList>
    </citation>
    <scope>NUCLEOTIDE SEQUENCE [LARGE SCALE GENOMIC DNA]</scope>
</reference>
<keyword evidence="2" id="KW-1185">Reference proteome</keyword>
<dbReference type="EMBL" id="GL732546">
    <property type="protein sequence ID" value="EFX80616.1"/>
    <property type="molecule type" value="Genomic_DNA"/>
</dbReference>
<dbReference type="InParanoid" id="E9GI53"/>
<sequence>MAAGDDHTGLANLEDLITQLQFDDATNYSRRLGLGFLELSIRWLVGITTLIRCLTFIETPSQRIHASDIICELRQHLYRAKESFLDARSTRAIIAHVKILL</sequence>
<accession>E9GI53</accession>
<proteinExistence type="predicted"/>
<dbReference type="HOGENOM" id="CLU_2294442_0_0_1"/>
<organism evidence="1 2">
    <name type="scientific">Daphnia pulex</name>
    <name type="common">Water flea</name>
    <dbReference type="NCBI Taxonomy" id="6669"/>
    <lineage>
        <taxon>Eukaryota</taxon>
        <taxon>Metazoa</taxon>
        <taxon>Ecdysozoa</taxon>
        <taxon>Arthropoda</taxon>
        <taxon>Crustacea</taxon>
        <taxon>Branchiopoda</taxon>
        <taxon>Diplostraca</taxon>
        <taxon>Cladocera</taxon>
        <taxon>Anomopoda</taxon>
        <taxon>Daphniidae</taxon>
        <taxon>Daphnia</taxon>
    </lineage>
</organism>
<dbReference type="STRING" id="6669.E9GI53"/>
<dbReference type="KEGG" id="dpx:DAPPUDRAFT_103009"/>
<name>E9GI53_DAPPU</name>
<dbReference type="Proteomes" id="UP000000305">
    <property type="component" value="Unassembled WGS sequence"/>
</dbReference>
<dbReference type="AlphaFoldDB" id="E9GI53"/>
<gene>
    <name evidence="1" type="ORF">DAPPUDRAFT_103009</name>
</gene>
<evidence type="ECO:0000313" key="1">
    <source>
        <dbReference type="EMBL" id="EFX80616.1"/>
    </source>
</evidence>